<feature type="domain" description="CBS" evidence="3">
    <location>
        <begin position="7"/>
        <end position="63"/>
    </location>
</feature>
<accession>A0ABN0ZI84</accession>
<proteinExistence type="predicted"/>
<dbReference type="SUPFAM" id="SSF54631">
    <property type="entry name" value="CBS-domain pair"/>
    <property type="match status" value="1"/>
</dbReference>
<dbReference type="SMART" id="SM00116">
    <property type="entry name" value="CBS"/>
    <property type="match status" value="2"/>
</dbReference>
<dbReference type="InterPro" id="IPR051257">
    <property type="entry name" value="Diverse_CBS-Domain"/>
</dbReference>
<gene>
    <name evidence="4" type="ORF">GCM10010361_10720</name>
</gene>
<evidence type="ECO:0000313" key="5">
    <source>
        <dbReference type="Proteomes" id="UP001500909"/>
    </source>
</evidence>
<dbReference type="InterPro" id="IPR046342">
    <property type="entry name" value="CBS_dom_sf"/>
</dbReference>
<dbReference type="EMBL" id="BAAABY010000009">
    <property type="protein sequence ID" value="GAA0448596.1"/>
    <property type="molecule type" value="Genomic_DNA"/>
</dbReference>
<sequence length="151" mass="16500">MEIRYAMSAPAVAVPVMASVQDVAKHMQYASVGAVFVVDDDNRLLGMVTDRDLVLRVLAPGLSAQERVESVMTRDPVTVTPADDIATVHHVMRRHGIRRVPVVYEGRLMGVVTFEDLFRLAMQGGLTAQGLDDLRDAVDVAREPASPYRAA</sequence>
<evidence type="ECO:0000256" key="2">
    <source>
        <dbReference type="PROSITE-ProRule" id="PRU00703"/>
    </source>
</evidence>
<reference evidence="4 5" key="1">
    <citation type="journal article" date="2019" name="Int. J. Syst. Evol. Microbiol.">
        <title>The Global Catalogue of Microorganisms (GCM) 10K type strain sequencing project: providing services to taxonomists for standard genome sequencing and annotation.</title>
        <authorList>
            <consortium name="The Broad Institute Genomics Platform"/>
            <consortium name="The Broad Institute Genome Sequencing Center for Infectious Disease"/>
            <person name="Wu L."/>
            <person name="Ma J."/>
        </authorList>
    </citation>
    <scope>NUCLEOTIDE SEQUENCE [LARGE SCALE GENOMIC DNA]</scope>
    <source>
        <strain evidence="4 5">JCM 4805</strain>
    </source>
</reference>
<feature type="domain" description="CBS" evidence="3">
    <location>
        <begin position="72"/>
        <end position="127"/>
    </location>
</feature>
<dbReference type="RefSeq" id="WP_346093405.1">
    <property type="nucleotide sequence ID" value="NZ_BAAABY010000009.1"/>
</dbReference>
<dbReference type="PROSITE" id="PS51371">
    <property type="entry name" value="CBS"/>
    <property type="match status" value="2"/>
</dbReference>
<protein>
    <submittedName>
        <fullName evidence="4">CBS domain-containing protein</fullName>
    </submittedName>
</protein>
<dbReference type="Proteomes" id="UP001500909">
    <property type="component" value="Unassembled WGS sequence"/>
</dbReference>
<keyword evidence="1 2" id="KW-0129">CBS domain</keyword>
<dbReference type="Pfam" id="PF00571">
    <property type="entry name" value="CBS"/>
    <property type="match status" value="2"/>
</dbReference>
<evidence type="ECO:0000256" key="1">
    <source>
        <dbReference type="ARBA" id="ARBA00023122"/>
    </source>
</evidence>
<comment type="caution">
    <text evidence="4">The sequence shown here is derived from an EMBL/GenBank/DDBJ whole genome shotgun (WGS) entry which is preliminary data.</text>
</comment>
<dbReference type="PANTHER" id="PTHR43080">
    <property type="entry name" value="CBS DOMAIN-CONTAINING PROTEIN CBSX3, MITOCHONDRIAL"/>
    <property type="match status" value="1"/>
</dbReference>
<evidence type="ECO:0000259" key="3">
    <source>
        <dbReference type="PROSITE" id="PS51371"/>
    </source>
</evidence>
<dbReference type="InterPro" id="IPR000644">
    <property type="entry name" value="CBS_dom"/>
</dbReference>
<organism evidence="4 5">
    <name type="scientific">Streptomyces olivaceiscleroticus</name>
    <dbReference type="NCBI Taxonomy" id="68245"/>
    <lineage>
        <taxon>Bacteria</taxon>
        <taxon>Bacillati</taxon>
        <taxon>Actinomycetota</taxon>
        <taxon>Actinomycetes</taxon>
        <taxon>Kitasatosporales</taxon>
        <taxon>Streptomycetaceae</taxon>
        <taxon>Streptomyces</taxon>
    </lineage>
</organism>
<evidence type="ECO:0000313" key="4">
    <source>
        <dbReference type="EMBL" id="GAA0448596.1"/>
    </source>
</evidence>
<keyword evidence="5" id="KW-1185">Reference proteome</keyword>
<dbReference type="PANTHER" id="PTHR43080:SF2">
    <property type="entry name" value="CBS DOMAIN-CONTAINING PROTEIN"/>
    <property type="match status" value="1"/>
</dbReference>
<name>A0ABN0ZI84_9ACTN</name>
<dbReference type="Gene3D" id="3.10.580.10">
    <property type="entry name" value="CBS-domain"/>
    <property type="match status" value="1"/>
</dbReference>